<evidence type="ECO:0000313" key="1">
    <source>
        <dbReference type="EMBL" id="ADX97694.1"/>
    </source>
</evidence>
<keyword evidence="2" id="KW-1185">Reference proteome</keyword>
<dbReference type="STRING" id="768700.MSU_0150"/>
<dbReference type="AlphaFoldDB" id="F0QQC4"/>
<accession>F0QQC4</accession>
<organism evidence="1 2">
    <name type="scientific">Mycoplasma suis (strain Illinois)</name>
    <dbReference type="NCBI Taxonomy" id="768700"/>
    <lineage>
        <taxon>Bacteria</taxon>
        <taxon>Bacillati</taxon>
        <taxon>Mycoplasmatota</taxon>
        <taxon>Mollicutes</taxon>
        <taxon>Mycoplasmataceae</taxon>
        <taxon>Mycoplasma</taxon>
    </lineage>
</organism>
<evidence type="ECO:0000313" key="2">
    <source>
        <dbReference type="Proteomes" id="UP000007484"/>
    </source>
</evidence>
<dbReference type="KEGG" id="mss:MSU_0150"/>
<proteinExistence type="predicted"/>
<gene>
    <name evidence="1" type="ordered locus">MSU_0150</name>
</gene>
<sequence length="194" mass="21686">MLSATKLVLLAIPLGGIASAGGLGLGYIIQDEKLNPFKKEIKEKKDVSPSPLKDKEKDLKFSIEVIYNGGMYGDSPICKGWEGDASGRKEPKILEGNDCQKLIKSTWEESSGKLLEQLIRADQKNVASYFKRFFSLPDNKRDLLDKNKKEKWSHSGWECTNKEDKNNTEKVIIECNNTKQIVVSFGPNSSDLTS</sequence>
<dbReference type="EMBL" id="CP002525">
    <property type="protein sequence ID" value="ADX97694.1"/>
    <property type="molecule type" value="Genomic_DNA"/>
</dbReference>
<protein>
    <submittedName>
        <fullName evidence="1">Uncharacterized protein</fullName>
    </submittedName>
</protein>
<dbReference type="Proteomes" id="UP000007484">
    <property type="component" value="Chromosome"/>
</dbReference>
<reference evidence="1 2" key="1">
    <citation type="journal article" date="2011" name="J. Bacteriol.">
        <title>Complete genome sequences of two hemotropic Mycoplasmas, Mycoplasma haemofelis strain Ohio2 and Mycoplasma suis strain Illinois.</title>
        <authorList>
            <person name="Messick J.B."/>
            <person name="Santos A.P."/>
            <person name="Guimaraes A.M."/>
        </authorList>
    </citation>
    <scope>NUCLEOTIDE SEQUENCE [LARGE SCALE GENOMIC DNA]</scope>
    <source>
        <strain evidence="1 2">Illinois</strain>
    </source>
</reference>
<dbReference type="HOGENOM" id="CLU_116230_0_0_14"/>
<name>F0QQC4_MYCSL</name>